<dbReference type="PIRSF" id="PIRSF015582">
    <property type="entry name" value="Cit_lyase_B"/>
    <property type="match status" value="1"/>
</dbReference>
<dbReference type="InterPro" id="IPR011206">
    <property type="entry name" value="Citrate_lyase_beta/mcl1/mcl2"/>
</dbReference>
<keyword evidence="5" id="KW-0456">Lyase</keyword>
<accession>A0ABN2RY82</accession>
<evidence type="ECO:0000256" key="2">
    <source>
        <dbReference type="ARBA" id="ARBA00022723"/>
    </source>
</evidence>
<keyword evidence="2" id="KW-0479">Metal-binding</keyword>
<name>A0ABN2RY82_9PSEU</name>
<dbReference type="RefSeq" id="WP_344426607.1">
    <property type="nucleotide sequence ID" value="NZ_BAAANN010000028.1"/>
</dbReference>
<comment type="cofactor">
    <cofactor evidence="1">
        <name>Mg(2+)</name>
        <dbReference type="ChEBI" id="CHEBI:18420"/>
    </cofactor>
</comment>
<evidence type="ECO:0000256" key="3">
    <source>
        <dbReference type="ARBA" id="ARBA00022842"/>
    </source>
</evidence>
<dbReference type="GO" id="GO:0016829">
    <property type="term" value="F:lyase activity"/>
    <property type="evidence" value="ECO:0007669"/>
    <property type="project" value="UniProtKB-KW"/>
</dbReference>
<proteinExistence type="predicted"/>
<feature type="domain" description="HpcH/HpaI aldolase/citrate lyase" evidence="4">
    <location>
        <begin position="9"/>
        <end position="211"/>
    </location>
</feature>
<evidence type="ECO:0000256" key="1">
    <source>
        <dbReference type="ARBA" id="ARBA00001946"/>
    </source>
</evidence>
<dbReference type="SUPFAM" id="SSF51621">
    <property type="entry name" value="Phosphoenolpyruvate/pyruvate domain"/>
    <property type="match status" value="1"/>
</dbReference>
<keyword evidence="3" id="KW-0460">Magnesium</keyword>
<keyword evidence="6" id="KW-1185">Reference proteome</keyword>
<dbReference type="PANTHER" id="PTHR32308:SF10">
    <property type="entry name" value="CITRATE LYASE SUBUNIT BETA"/>
    <property type="match status" value="1"/>
</dbReference>
<dbReference type="Pfam" id="PF03328">
    <property type="entry name" value="HpcH_HpaI"/>
    <property type="match status" value="1"/>
</dbReference>
<gene>
    <name evidence="5" type="ORF">GCM10009754_61140</name>
</gene>
<evidence type="ECO:0000313" key="5">
    <source>
        <dbReference type="EMBL" id="GAA1977081.1"/>
    </source>
</evidence>
<reference evidence="5 6" key="1">
    <citation type="journal article" date="2019" name="Int. J. Syst. Evol. Microbiol.">
        <title>The Global Catalogue of Microorganisms (GCM) 10K type strain sequencing project: providing services to taxonomists for standard genome sequencing and annotation.</title>
        <authorList>
            <consortium name="The Broad Institute Genomics Platform"/>
            <consortium name="The Broad Institute Genome Sequencing Center for Infectious Disease"/>
            <person name="Wu L."/>
            <person name="Ma J."/>
        </authorList>
    </citation>
    <scope>NUCLEOTIDE SEQUENCE [LARGE SCALE GENOMIC DNA]</scope>
    <source>
        <strain evidence="5 6">JCM 14545</strain>
    </source>
</reference>
<dbReference type="EMBL" id="BAAANN010000028">
    <property type="protein sequence ID" value="GAA1977081.1"/>
    <property type="molecule type" value="Genomic_DNA"/>
</dbReference>
<evidence type="ECO:0000313" key="6">
    <source>
        <dbReference type="Proteomes" id="UP001501116"/>
    </source>
</evidence>
<dbReference type="Proteomes" id="UP001501116">
    <property type="component" value="Unassembled WGS sequence"/>
</dbReference>
<sequence>MTESILTARTFLFVPGHRPDRFAKAAASGADAVLLDLEDAVAPDRKEAARENVRTWLAEGNEAVVRVNAVGTPWHDDDVAAVAGRARAVMLPKAESHGQIEELAHRVPAGTGIVPLLETAIGIVQAVAVCGGPAVVRPAFGSVDLAAQIGVDHRSAEALRHARSALVLAATATGRGAPIDGVTTALDDDALRTDLDHAVTLGFTGKLCIHPDQVRPANAALTPSDREIGWARRVLEVAVDGSVTVADGQMIDRPVVLRARAILARAGEG</sequence>
<organism evidence="5 6">
    <name type="scientific">Amycolatopsis minnesotensis</name>
    <dbReference type="NCBI Taxonomy" id="337894"/>
    <lineage>
        <taxon>Bacteria</taxon>
        <taxon>Bacillati</taxon>
        <taxon>Actinomycetota</taxon>
        <taxon>Actinomycetes</taxon>
        <taxon>Pseudonocardiales</taxon>
        <taxon>Pseudonocardiaceae</taxon>
        <taxon>Amycolatopsis</taxon>
    </lineage>
</organism>
<dbReference type="PANTHER" id="PTHR32308">
    <property type="entry name" value="LYASE BETA SUBUNIT, PUTATIVE (AFU_ORTHOLOGUE AFUA_4G13030)-RELATED"/>
    <property type="match status" value="1"/>
</dbReference>
<dbReference type="InterPro" id="IPR015813">
    <property type="entry name" value="Pyrv/PenolPyrv_kinase-like_dom"/>
</dbReference>
<protein>
    <submittedName>
        <fullName evidence="5">CoA ester lyase</fullName>
    </submittedName>
</protein>
<dbReference type="InterPro" id="IPR005000">
    <property type="entry name" value="Aldolase/citrate-lyase_domain"/>
</dbReference>
<dbReference type="Gene3D" id="3.20.20.60">
    <property type="entry name" value="Phosphoenolpyruvate-binding domains"/>
    <property type="match status" value="1"/>
</dbReference>
<dbReference type="InterPro" id="IPR040442">
    <property type="entry name" value="Pyrv_kinase-like_dom_sf"/>
</dbReference>
<comment type="caution">
    <text evidence="5">The sequence shown here is derived from an EMBL/GenBank/DDBJ whole genome shotgun (WGS) entry which is preliminary data.</text>
</comment>
<evidence type="ECO:0000259" key="4">
    <source>
        <dbReference type="Pfam" id="PF03328"/>
    </source>
</evidence>